<dbReference type="Pfam" id="PF03171">
    <property type="entry name" value="2OG-FeII_Oxy"/>
    <property type="match status" value="1"/>
</dbReference>
<keyword evidence="3 4" id="KW-0408">Iron</keyword>
<dbReference type="FunFam" id="2.60.120.330:FF:000079">
    <property type="entry name" value="Protein SRG1"/>
    <property type="match status" value="1"/>
</dbReference>
<dbReference type="InterPro" id="IPR005123">
    <property type="entry name" value="Oxoglu/Fe-dep_dioxygenase_dom"/>
</dbReference>
<keyword evidence="2 4" id="KW-0479">Metal-binding</keyword>
<dbReference type="Gene3D" id="2.60.120.330">
    <property type="entry name" value="B-lactam Antibiotic, Isopenicillin N Synthase, Chain"/>
    <property type="match status" value="1"/>
</dbReference>
<evidence type="ECO:0000313" key="6">
    <source>
        <dbReference type="EMBL" id="TXG71762.1"/>
    </source>
</evidence>
<dbReference type="PANTHER" id="PTHR47991">
    <property type="entry name" value="OXOGLUTARATE/IRON-DEPENDENT DIOXYGENASE"/>
    <property type="match status" value="1"/>
</dbReference>
<comment type="similarity">
    <text evidence="1 4">Belongs to the iron/ascorbate-dependent oxidoreductase family.</text>
</comment>
<feature type="domain" description="Fe2OG dioxygenase" evidence="5">
    <location>
        <begin position="214"/>
        <end position="308"/>
    </location>
</feature>
<dbReference type="GO" id="GO:0046872">
    <property type="term" value="F:metal ion binding"/>
    <property type="evidence" value="ECO:0007669"/>
    <property type="project" value="UniProtKB-KW"/>
</dbReference>
<organism evidence="6 7">
    <name type="scientific">Acer yangbiense</name>
    <dbReference type="NCBI Taxonomy" id="1000413"/>
    <lineage>
        <taxon>Eukaryota</taxon>
        <taxon>Viridiplantae</taxon>
        <taxon>Streptophyta</taxon>
        <taxon>Embryophyta</taxon>
        <taxon>Tracheophyta</taxon>
        <taxon>Spermatophyta</taxon>
        <taxon>Magnoliopsida</taxon>
        <taxon>eudicotyledons</taxon>
        <taxon>Gunneridae</taxon>
        <taxon>Pentapetalae</taxon>
        <taxon>rosids</taxon>
        <taxon>malvids</taxon>
        <taxon>Sapindales</taxon>
        <taxon>Sapindaceae</taxon>
        <taxon>Hippocastanoideae</taxon>
        <taxon>Acereae</taxon>
        <taxon>Acer</taxon>
    </lineage>
</organism>
<dbReference type="Proteomes" id="UP000323000">
    <property type="component" value="Chromosome 1"/>
</dbReference>
<dbReference type="AlphaFoldDB" id="A0A5C7ITL7"/>
<gene>
    <name evidence="6" type="ORF">EZV62_000341</name>
</gene>
<evidence type="ECO:0000256" key="2">
    <source>
        <dbReference type="ARBA" id="ARBA00022723"/>
    </source>
</evidence>
<keyword evidence="4" id="KW-0560">Oxidoreductase</keyword>
<dbReference type="PROSITE" id="PS51471">
    <property type="entry name" value="FE2OG_OXY"/>
    <property type="match status" value="1"/>
</dbReference>
<dbReference type="Pfam" id="PF14226">
    <property type="entry name" value="DIOX_N"/>
    <property type="match status" value="1"/>
</dbReference>
<evidence type="ECO:0000259" key="5">
    <source>
        <dbReference type="PROSITE" id="PS51471"/>
    </source>
</evidence>
<dbReference type="EMBL" id="VAHF01000001">
    <property type="protein sequence ID" value="TXG71762.1"/>
    <property type="molecule type" value="Genomic_DNA"/>
</dbReference>
<keyword evidence="7" id="KW-1185">Reference proteome</keyword>
<dbReference type="InterPro" id="IPR027443">
    <property type="entry name" value="IPNS-like_sf"/>
</dbReference>
<evidence type="ECO:0000256" key="4">
    <source>
        <dbReference type="RuleBase" id="RU003682"/>
    </source>
</evidence>
<dbReference type="InterPro" id="IPR026992">
    <property type="entry name" value="DIOX_N"/>
</dbReference>
<name>A0A5C7ITL7_9ROSI</name>
<dbReference type="SUPFAM" id="SSF51197">
    <property type="entry name" value="Clavaminate synthase-like"/>
    <property type="match status" value="1"/>
</dbReference>
<dbReference type="GO" id="GO:0016491">
    <property type="term" value="F:oxidoreductase activity"/>
    <property type="evidence" value="ECO:0007669"/>
    <property type="project" value="UniProtKB-KW"/>
</dbReference>
<protein>
    <recommendedName>
        <fullName evidence="5">Fe2OG dioxygenase domain-containing protein</fullName>
    </recommendedName>
</protein>
<evidence type="ECO:0000256" key="1">
    <source>
        <dbReference type="ARBA" id="ARBA00008056"/>
    </source>
</evidence>
<sequence length="357" mass="40548">MAAASTVIPINVGHIDDVQELRKTKPTTVPERFVRDVTERPTTLDSTTTTQSSPHTYIPIIDLSKLVNGNPDDFKSEILNLTTACQDWGFFQVVNPGIDLGLLESIEKVAKDFFMLPLEEKQKYPMDMEAIQGYGQAFVFSENQKIDWCNMFALGFEPDFMKRPELWPSKPVDFSETLESYSREVKKLCKNLLKYIAVSVELKEDVFEEMFGEVVNGVRMNYYPPCSRPDLVNGLSPHSDGSAITVLQQQGKGSYVGLQILKDNTWVPVQPILNALVVLTNGKYKTVEHRAVTHKEKDRLSIATFYSPGYEIELGPMPELVDENNPCKYKRYIHGEYSKHYITNKLCGKKNLDFAKI</sequence>
<evidence type="ECO:0000256" key="3">
    <source>
        <dbReference type="ARBA" id="ARBA00023004"/>
    </source>
</evidence>
<reference evidence="7" key="1">
    <citation type="journal article" date="2019" name="Gigascience">
        <title>De novo genome assembly of the endangered Acer yangbiense, a plant species with extremely small populations endemic to Yunnan Province, China.</title>
        <authorList>
            <person name="Yang J."/>
            <person name="Wariss H.M."/>
            <person name="Tao L."/>
            <person name="Zhang R."/>
            <person name="Yun Q."/>
            <person name="Hollingsworth P."/>
            <person name="Dao Z."/>
            <person name="Luo G."/>
            <person name="Guo H."/>
            <person name="Ma Y."/>
            <person name="Sun W."/>
        </authorList>
    </citation>
    <scope>NUCLEOTIDE SEQUENCE [LARGE SCALE GENOMIC DNA]</scope>
    <source>
        <strain evidence="7">cv. Malutang</strain>
    </source>
</reference>
<dbReference type="OrthoDB" id="288590at2759"/>
<accession>A0A5C7ITL7</accession>
<dbReference type="InterPro" id="IPR044861">
    <property type="entry name" value="IPNS-like_FE2OG_OXY"/>
</dbReference>
<comment type="caution">
    <text evidence="6">The sequence shown here is derived from an EMBL/GenBank/DDBJ whole genome shotgun (WGS) entry which is preliminary data.</text>
</comment>
<dbReference type="InterPro" id="IPR050295">
    <property type="entry name" value="Plant_2OG-oxidoreductases"/>
</dbReference>
<proteinExistence type="inferred from homology"/>
<evidence type="ECO:0000313" key="7">
    <source>
        <dbReference type="Proteomes" id="UP000323000"/>
    </source>
</evidence>